<protein>
    <recommendedName>
        <fullName evidence="1">CAP-Gly domain-containing protein</fullName>
    </recommendedName>
</protein>
<dbReference type="AlphaFoldDB" id="X6P8I2"/>
<dbReference type="InterPro" id="IPR036859">
    <property type="entry name" value="CAP-Gly_dom_sf"/>
</dbReference>
<evidence type="ECO:0000259" key="1">
    <source>
        <dbReference type="SMART" id="SM01052"/>
    </source>
</evidence>
<dbReference type="Gene3D" id="2.30.30.190">
    <property type="entry name" value="CAP Gly-rich-like domain"/>
    <property type="match status" value="1"/>
</dbReference>
<organism evidence="2 3">
    <name type="scientific">Reticulomyxa filosa</name>
    <dbReference type="NCBI Taxonomy" id="46433"/>
    <lineage>
        <taxon>Eukaryota</taxon>
        <taxon>Sar</taxon>
        <taxon>Rhizaria</taxon>
        <taxon>Retaria</taxon>
        <taxon>Foraminifera</taxon>
        <taxon>Monothalamids</taxon>
        <taxon>Reticulomyxidae</taxon>
        <taxon>Reticulomyxa</taxon>
    </lineage>
</organism>
<gene>
    <name evidence="2" type="ORF">RFI_02686</name>
</gene>
<evidence type="ECO:0000313" key="2">
    <source>
        <dbReference type="EMBL" id="ETO34408.1"/>
    </source>
</evidence>
<reference evidence="2 3" key="1">
    <citation type="journal article" date="2013" name="Curr. Biol.">
        <title>The Genome of the Foraminiferan Reticulomyxa filosa.</title>
        <authorList>
            <person name="Glockner G."/>
            <person name="Hulsmann N."/>
            <person name="Schleicher M."/>
            <person name="Noegel A.A."/>
            <person name="Eichinger L."/>
            <person name="Gallinger C."/>
            <person name="Pawlowski J."/>
            <person name="Sierra R."/>
            <person name="Euteneuer U."/>
            <person name="Pillet L."/>
            <person name="Moustafa A."/>
            <person name="Platzer M."/>
            <person name="Groth M."/>
            <person name="Szafranski K."/>
            <person name="Schliwa M."/>
        </authorList>
    </citation>
    <scope>NUCLEOTIDE SEQUENCE [LARGE SCALE GENOMIC DNA]</scope>
</reference>
<keyword evidence="3" id="KW-1185">Reference proteome</keyword>
<name>X6P8I2_RETFI</name>
<dbReference type="OrthoDB" id="2130750at2759"/>
<sequence length="166" mass="19149">MQIKDTKINTKLNINNVRSLDNNQRCECCRPNLTESLFKKKKKQQEITFVTFGRRRNYQQTGKEILIVTLTKEKKLKSIKLADVKQNLGKYQTPLQQELLKHLKVDDHVRLMRGRTGKVKYIGPVGDELEMIGIEMDSWNPSGHNGKGLFTAADNRGYFAKLSEII</sequence>
<evidence type="ECO:0000313" key="3">
    <source>
        <dbReference type="Proteomes" id="UP000023152"/>
    </source>
</evidence>
<comment type="caution">
    <text evidence="2">The sequence shown here is derived from an EMBL/GenBank/DDBJ whole genome shotgun (WGS) entry which is preliminary data.</text>
</comment>
<proteinExistence type="predicted"/>
<dbReference type="SUPFAM" id="SSF74924">
    <property type="entry name" value="Cap-Gly domain"/>
    <property type="match status" value="1"/>
</dbReference>
<dbReference type="EMBL" id="ASPP01002597">
    <property type="protein sequence ID" value="ETO34408.1"/>
    <property type="molecule type" value="Genomic_DNA"/>
</dbReference>
<accession>X6P8I2</accession>
<dbReference type="Pfam" id="PF01302">
    <property type="entry name" value="CAP_GLY"/>
    <property type="match status" value="1"/>
</dbReference>
<dbReference type="SMART" id="SM01052">
    <property type="entry name" value="CAP_GLY"/>
    <property type="match status" value="1"/>
</dbReference>
<dbReference type="InterPro" id="IPR000938">
    <property type="entry name" value="CAP-Gly_domain"/>
</dbReference>
<dbReference type="Proteomes" id="UP000023152">
    <property type="component" value="Unassembled WGS sequence"/>
</dbReference>
<feature type="domain" description="CAP-Gly" evidence="1">
    <location>
        <begin position="105"/>
        <end position="166"/>
    </location>
</feature>